<evidence type="ECO:0000259" key="2">
    <source>
        <dbReference type="SMART" id="SM00494"/>
    </source>
</evidence>
<feature type="domain" description="Chitin-binding type-2" evidence="2">
    <location>
        <begin position="221"/>
        <end position="282"/>
    </location>
</feature>
<feature type="domain" description="Chitin-binding type-2" evidence="2">
    <location>
        <begin position="39"/>
        <end position="101"/>
    </location>
</feature>
<sequence length="282" mass="31573">MAKLLPFVLYLCVPLLAELSVSEPVDTAVRLYPVDCVLPSCLTELDRATVWPFEDPNFYLRCEPTGIPWELVRHPCTGRRLFDFTRQRCTTPVDWEEPCRSLVSPGPLGPCPEVRCESVADLRRLWPAEEPSTFLQCIPQASGGIAPVLLHCPSGALFSERYQACITVHRWQPECTFNGELTPGPTGGEPATTEAITTTQIVTEEPTPTSTVPGWTLCQRPLCAREDPVLYPHADPAFFWQCVPQPNGFWEAQMRPCAATTFFHYGLQQCVFPADWENFCPA</sequence>
<dbReference type="SMART" id="SM00494">
    <property type="entry name" value="ChtBD2"/>
    <property type="match status" value="3"/>
</dbReference>
<keyword evidence="4" id="KW-1185">Reference proteome</keyword>
<dbReference type="InterPro" id="IPR036508">
    <property type="entry name" value="Chitin-bd_dom_sf"/>
</dbReference>
<dbReference type="GO" id="GO:0005576">
    <property type="term" value="C:extracellular region"/>
    <property type="evidence" value="ECO:0007669"/>
    <property type="project" value="InterPro"/>
</dbReference>
<name>A0A182KFY3_9DIPT</name>
<feature type="signal peptide" evidence="1">
    <location>
        <begin position="1"/>
        <end position="22"/>
    </location>
</feature>
<accession>A0A182KFY3</accession>
<organism evidence="3 4">
    <name type="scientific">Anopheles christyi</name>
    <dbReference type="NCBI Taxonomy" id="43041"/>
    <lineage>
        <taxon>Eukaryota</taxon>
        <taxon>Metazoa</taxon>
        <taxon>Ecdysozoa</taxon>
        <taxon>Arthropoda</taxon>
        <taxon>Hexapoda</taxon>
        <taxon>Insecta</taxon>
        <taxon>Pterygota</taxon>
        <taxon>Neoptera</taxon>
        <taxon>Endopterygota</taxon>
        <taxon>Diptera</taxon>
        <taxon>Nematocera</taxon>
        <taxon>Culicoidea</taxon>
        <taxon>Culicidae</taxon>
        <taxon>Anophelinae</taxon>
        <taxon>Anopheles</taxon>
    </lineage>
</organism>
<protein>
    <recommendedName>
        <fullName evidence="2">Chitin-binding type-2 domain-containing protein</fullName>
    </recommendedName>
</protein>
<keyword evidence="1" id="KW-0732">Signal</keyword>
<dbReference type="STRING" id="43041.A0A182KFY3"/>
<dbReference type="SUPFAM" id="SSF57625">
    <property type="entry name" value="Invertebrate chitin-binding proteins"/>
    <property type="match status" value="1"/>
</dbReference>
<evidence type="ECO:0000313" key="3">
    <source>
        <dbReference type="EnsemblMetazoa" id="ACHR009671-PA"/>
    </source>
</evidence>
<dbReference type="EnsemblMetazoa" id="ACHR009671-RA">
    <property type="protein sequence ID" value="ACHR009671-PA"/>
    <property type="gene ID" value="ACHR009671"/>
</dbReference>
<reference evidence="4" key="1">
    <citation type="submission" date="2013-03" db="EMBL/GenBank/DDBJ databases">
        <title>The Genome Sequence of Anopheles christyi ACHKN1017.</title>
        <authorList>
            <consortium name="The Broad Institute Genomics Platform"/>
            <person name="Neafsey D.E."/>
            <person name="Besansky N."/>
            <person name="Walker B."/>
            <person name="Young S.K."/>
            <person name="Zeng Q."/>
            <person name="Gargeya S."/>
            <person name="Fitzgerald M."/>
            <person name="Haas B."/>
            <person name="Abouelleil A."/>
            <person name="Allen A.W."/>
            <person name="Alvarado L."/>
            <person name="Arachchi H.M."/>
            <person name="Berlin A.M."/>
            <person name="Chapman S.B."/>
            <person name="Gainer-Dewar J."/>
            <person name="Goldberg J."/>
            <person name="Griggs A."/>
            <person name="Gujja S."/>
            <person name="Hansen M."/>
            <person name="Howarth C."/>
            <person name="Imamovic A."/>
            <person name="Ireland A."/>
            <person name="Larimer J."/>
            <person name="McCowan C."/>
            <person name="Murphy C."/>
            <person name="Pearson M."/>
            <person name="Poon T.W."/>
            <person name="Priest M."/>
            <person name="Roberts A."/>
            <person name="Saif S."/>
            <person name="Shea T."/>
            <person name="Sisk P."/>
            <person name="Sykes S."/>
            <person name="Wortman J."/>
            <person name="Nusbaum C."/>
            <person name="Birren B."/>
        </authorList>
    </citation>
    <scope>NUCLEOTIDE SEQUENCE [LARGE SCALE GENOMIC DNA]</scope>
    <source>
        <strain evidence="4">ACHKN1017</strain>
    </source>
</reference>
<feature type="domain" description="Chitin-binding type-2" evidence="2">
    <location>
        <begin position="109"/>
        <end position="177"/>
    </location>
</feature>
<dbReference type="Proteomes" id="UP000075881">
    <property type="component" value="Unassembled WGS sequence"/>
</dbReference>
<dbReference type="VEuPathDB" id="VectorBase:ACHR009671"/>
<dbReference type="AlphaFoldDB" id="A0A182KFY3"/>
<dbReference type="InterPro" id="IPR002557">
    <property type="entry name" value="Chitin-bd_dom"/>
</dbReference>
<evidence type="ECO:0000313" key="4">
    <source>
        <dbReference type="Proteomes" id="UP000075881"/>
    </source>
</evidence>
<feature type="chain" id="PRO_5008125489" description="Chitin-binding type-2 domain-containing protein" evidence="1">
    <location>
        <begin position="23"/>
        <end position="282"/>
    </location>
</feature>
<proteinExistence type="predicted"/>
<evidence type="ECO:0000256" key="1">
    <source>
        <dbReference type="SAM" id="SignalP"/>
    </source>
</evidence>
<dbReference type="GO" id="GO:0008061">
    <property type="term" value="F:chitin binding"/>
    <property type="evidence" value="ECO:0007669"/>
    <property type="project" value="InterPro"/>
</dbReference>
<reference evidence="3" key="2">
    <citation type="submission" date="2020-05" db="UniProtKB">
        <authorList>
            <consortium name="EnsemblMetazoa"/>
        </authorList>
    </citation>
    <scope>IDENTIFICATION</scope>
    <source>
        <strain evidence="3">ACHKN1017</strain>
    </source>
</reference>